<dbReference type="EMBL" id="BARV01040371">
    <property type="protein sequence ID" value="GAI53360.1"/>
    <property type="molecule type" value="Genomic_DNA"/>
</dbReference>
<evidence type="ECO:0000313" key="1">
    <source>
        <dbReference type="EMBL" id="GAI53360.1"/>
    </source>
</evidence>
<proteinExistence type="predicted"/>
<dbReference type="Pfam" id="PF11369">
    <property type="entry name" value="DUF3160"/>
    <property type="match status" value="1"/>
</dbReference>
<organism evidence="1">
    <name type="scientific">marine sediment metagenome</name>
    <dbReference type="NCBI Taxonomy" id="412755"/>
    <lineage>
        <taxon>unclassified sequences</taxon>
        <taxon>metagenomes</taxon>
        <taxon>ecological metagenomes</taxon>
    </lineage>
</organism>
<name>X1QQX2_9ZZZZ</name>
<dbReference type="AlphaFoldDB" id="X1QQX2"/>
<reference evidence="1" key="1">
    <citation type="journal article" date="2014" name="Front. Microbiol.">
        <title>High frequency of phylogenetically diverse reductive dehalogenase-homologous genes in deep subseafloor sedimentary metagenomes.</title>
        <authorList>
            <person name="Kawai M."/>
            <person name="Futagami T."/>
            <person name="Toyoda A."/>
            <person name="Takaki Y."/>
            <person name="Nishi S."/>
            <person name="Hori S."/>
            <person name="Arai W."/>
            <person name="Tsubouchi T."/>
            <person name="Morono Y."/>
            <person name="Uchiyama I."/>
            <person name="Ito T."/>
            <person name="Fujiyama A."/>
            <person name="Inagaki F."/>
            <person name="Takami H."/>
        </authorList>
    </citation>
    <scope>NUCLEOTIDE SEQUENCE</scope>
    <source>
        <strain evidence="1">Expedition CK06-06</strain>
    </source>
</reference>
<accession>X1QQX2</accession>
<comment type="caution">
    <text evidence="1">The sequence shown here is derived from an EMBL/GenBank/DDBJ whole genome shotgun (WGS) entry which is preliminary data.</text>
</comment>
<protein>
    <recommendedName>
        <fullName evidence="2">DUF3160 domain-containing protein</fullName>
    </recommendedName>
</protein>
<evidence type="ECO:0008006" key="2">
    <source>
        <dbReference type="Google" id="ProtNLM"/>
    </source>
</evidence>
<sequence>MQQWPYRSLRIAITELEGAELTEDDYNFIRDFGSRLDSVICGVEAKGRETTIVADVHTDTNLPQEVLEEGVGYVGLILAAYKVPDGRIIIGAGPTLSYYEFKQPLSNRLTDEQWKQVLESGQTPPRPAWTSSFYQP</sequence>
<dbReference type="InterPro" id="IPR022601">
    <property type="entry name" value="DUF3160"/>
</dbReference>
<gene>
    <name evidence="1" type="ORF">S06H3_61531</name>
</gene>